<gene>
    <name evidence="1" type="ORF">CHLRE_01g015850v5</name>
</gene>
<reference evidence="1 2" key="1">
    <citation type="journal article" date="2007" name="Science">
        <title>The Chlamydomonas genome reveals the evolution of key animal and plant functions.</title>
        <authorList>
            <person name="Merchant S.S."/>
            <person name="Prochnik S.E."/>
            <person name="Vallon O."/>
            <person name="Harris E.H."/>
            <person name="Karpowicz S.J."/>
            <person name="Witman G.B."/>
            <person name="Terry A."/>
            <person name="Salamov A."/>
            <person name="Fritz-Laylin L.K."/>
            <person name="Marechal-Drouard L."/>
            <person name="Marshall W.F."/>
            <person name="Qu L.H."/>
            <person name="Nelson D.R."/>
            <person name="Sanderfoot A.A."/>
            <person name="Spalding M.H."/>
            <person name="Kapitonov V.V."/>
            <person name="Ren Q."/>
            <person name="Ferris P."/>
            <person name="Lindquist E."/>
            <person name="Shapiro H."/>
            <person name="Lucas S.M."/>
            <person name="Grimwood J."/>
            <person name="Schmutz J."/>
            <person name="Cardol P."/>
            <person name="Cerutti H."/>
            <person name="Chanfreau G."/>
            <person name="Chen C.L."/>
            <person name="Cognat V."/>
            <person name="Croft M.T."/>
            <person name="Dent R."/>
            <person name="Dutcher S."/>
            <person name="Fernandez E."/>
            <person name="Fukuzawa H."/>
            <person name="Gonzalez-Ballester D."/>
            <person name="Gonzalez-Halphen D."/>
            <person name="Hallmann A."/>
            <person name="Hanikenne M."/>
            <person name="Hippler M."/>
            <person name="Inwood W."/>
            <person name="Jabbari K."/>
            <person name="Kalanon M."/>
            <person name="Kuras R."/>
            <person name="Lefebvre P.A."/>
            <person name="Lemaire S.D."/>
            <person name="Lobanov A.V."/>
            <person name="Lohr M."/>
            <person name="Manuell A."/>
            <person name="Meier I."/>
            <person name="Mets L."/>
            <person name="Mittag M."/>
            <person name="Mittelmeier T."/>
            <person name="Moroney J.V."/>
            <person name="Moseley J."/>
            <person name="Napoli C."/>
            <person name="Nedelcu A.M."/>
            <person name="Niyogi K."/>
            <person name="Novoselov S.V."/>
            <person name="Paulsen I.T."/>
            <person name="Pazour G."/>
            <person name="Purton S."/>
            <person name="Ral J.P."/>
            <person name="Riano-Pachon D.M."/>
            <person name="Riekhof W."/>
            <person name="Rymarquis L."/>
            <person name="Schroda M."/>
            <person name="Stern D."/>
            <person name="Umen J."/>
            <person name="Willows R."/>
            <person name="Wilson N."/>
            <person name="Zimmer S.L."/>
            <person name="Allmer J."/>
            <person name="Balk J."/>
            <person name="Bisova K."/>
            <person name="Chen C.J."/>
            <person name="Elias M."/>
            <person name="Gendler K."/>
            <person name="Hauser C."/>
            <person name="Lamb M.R."/>
            <person name="Ledford H."/>
            <person name="Long J.C."/>
            <person name="Minagawa J."/>
            <person name="Page M.D."/>
            <person name="Pan J."/>
            <person name="Pootakham W."/>
            <person name="Roje S."/>
            <person name="Rose A."/>
            <person name="Stahlberg E."/>
            <person name="Terauchi A.M."/>
            <person name="Yang P."/>
            <person name="Ball S."/>
            <person name="Bowler C."/>
            <person name="Dieckmann C.L."/>
            <person name="Gladyshev V.N."/>
            <person name="Green P."/>
            <person name="Jorgensen R."/>
            <person name="Mayfield S."/>
            <person name="Mueller-Roeber B."/>
            <person name="Rajamani S."/>
            <person name="Sayre R.T."/>
            <person name="Brokstein P."/>
            <person name="Dubchak I."/>
            <person name="Goodstein D."/>
            <person name="Hornick L."/>
            <person name="Huang Y.W."/>
            <person name="Jhaveri J."/>
            <person name="Luo Y."/>
            <person name="Martinez D."/>
            <person name="Ngau W.C."/>
            <person name="Otillar B."/>
            <person name="Poliakov A."/>
            <person name="Porter A."/>
            <person name="Szajkowski L."/>
            <person name="Werner G."/>
            <person name="Zhou K."/>
            <person name="Grigoriev I.V."/>
            <person name="Rokhsar D.S."/>
            <person name="Grossman A.R."/>
        </authorList>
    </citation>
    <scope>NUCLEOTIDE SEQUENCE [LARGE SCALE GENOMIC DNA]</scope>
    <source>
        <strain evidence="2">CC-503</strain>
    </source>
</reference>
<reference evidence="3" key="2">
    <citation type="journal article" date="2019" name="Cell">
        <title>Structure of the Decorated Ciliary Doublet Microtubule.</title>
        <authorList>
            <person name="Ma M."/>
            <person name="Stoyanova M."/>
            <person name="Rademacher G."/>
            <person name="Dutcher S.K."/>
            <person name="Brown A."/>
            <person name="Zhang R."/>
        </authorList>
    </citation>
    <scope>STRUCTURE BY ELECTRON MICROSCOPY (3.40 ANGSTROMS)</scope>
</reference>
<dbReference type="InParanoid" id="A8HPK6"/>
<dbReference type="EMDB" id="EMD-40220"/>
<evidence type="ECO:0007829" key="3">
    <source>
        <dbReference type="PDB" id="6U42"/>
    </source>
</evidence>
<dbReference type="AlphaFoldDB" id="A8HPK6"/>
<dbReference type="Proteomes" id="UP000006906">
    <property type="component" value="Chromosome 1"/>
</dbReference>
<dbReference type="PDBsum" id="6U42"/>
<dbReference type="KEGG" id="cre:CHLRE_01g015850v5"/>
<accession>A8HPK6</accession>
<reference evidence="4" key="3">
    <citation type="journal article" date="2023" name="Nature">
        <title>Axonemal structures reveal mechanoregulatory and disease mechanisms.</title>
        <authorList>
            <person name="Walton T."/>
            <person name="Gui M."/>
            <person name="Velkova S."/>
            <person name="Fassad M.R."/>
            <person name="Hirst R.A."/>
            <person name="Haarman E."/>
            <person name="O'Callaghan C."/>
            <person name="Bottier M."/>
            <person name="Burgoyne T."/>
            <person name="Mitchison H.M."/>
            <person name="Brown A."/>
        </authorList>
    </citation>
    <scope>STRUCTURE BY ELECTRON MICROSCOPY (3.10 ANGSTROMS)</scope>
</reference>
<dbReference type="EMDB" id="EMD-20631"/>
<evidence type="ECO:0000313" key="1">
    <source>
        <dbReference type="EMBL" id="PNW88135.1"/>
    </source>
</evidence>
<dbReference type="PaxDb" id="3055-EDP09653"/>
<name>A8HPK6_CHLRE</name>
<dbReference type="PDB" id="8GLV">
    <property type="method" value="EM"/>
    <property type="resolution" value="3.10 A"/>
    <property type="chains" value="7Y/ID/Pe=1-312"/>
</dbReference>
<dbReference type="EMBL" id="CM008962">
    <property type="protein sequence ID" value="PNW88135.1"/>
    <property type="molecule type" value="Genomic_DNA"/>
</dbReference>
<dbReference type="OMA" id="KSGFHPK"/>
<keyword evidence="2" id="KW-1185">Reference proteome</keyword>
<protein>
    <submittedName>
        <fullName evidence="1">Uncharacterized protein</fullName>
    </submittedName>
</protein>
<proteinExistence type="evidence at protein level"/>
<dbReference type="RefSeq" id="XP_001689915.1">
    <property type="nucleotide sequence ID" value="XM_001689863.2"/>
</dbReference>
<evidence type="ECO:0007829" key="4">
    <source>
        <dbReference type="PDB" id="8GLV"/>
    </source>
</evidence>
<keyword evidence="3 4" id="KW-0002">3D-structure</keyword>
<dbReference type="Gramene" id="PNW88135">
    <property type="protein sequence ID" value="PNW88135"/>
    <property type="gene ID" value="CHLRE_01g015850v5"/>
</dbReference>
<evidence type="ECO:0000313" key="2">
    <source>
        <dbReference type="Proteomes" id="UP000006906"/>
    </source>
</evidence>
<dbReference type="PDB" id="6U42">
    <property type="method" value="EM"/>
    <property type="resolution" value="3.40 A"/>
    <property type="chains" value="7Y=1-312"/>
</dbReference>
<dbReference type="GeneID" id="5715118"/>
<sequence>MGAANENIHMTDGIRRETMKKETLARERSLAAQSPYMAQVATYRARNPPLDHSRLMQDPKVQDWASIAGTRRSLATNVPDGGPRVNVNLLKYKRDADFISTTPYDGGPSYNAETCMQNWAEDRRDKHYKSGFHPKELRRSTRYDSEYSARFKPTSADYVGRLTHTYNTTSRFEGLTRVGTNGIAAPVLPKRSADTSGEHVFYAKDGYGPTPWMDHTAPTARGRFWVGTAPHVAHDTITHSTLRSEPLEFQQRCPTEDARSKILMGNKPLTHESDRTLRIRDDLVATNTFTRTWRTMYQSDHVDFSRRPATVR</sequence>
<dbReference type="OrthoDB" id="521726at2759"/>
<dbReference type="HOGENOM" id="CLU_892421_0_0_1"/>
<dbReference type="STRING" id="3055.A8HPK6"/>
<organism evidence="1 2">
    <name type="scientific">Chlamydomonas reinhardtii</name>
    <name type="common">Chlamydomonas smithii</name>
    <dbReference type="NCBI Taxonomy" id="3055"/>
    <lineage>
        <taxon>Eukaryota</taxon>
        <taxon>Viridiplantae</taxon>
        <taxon>Chlorophyta</taxon>
        <taxon>core chlorophytes</taxon>
        <taxon>Chlorophyceae</taxon>
        <taxon>CS clade</taxon>
        <taxon>Chlamydomonadales</taxon>
        <taxon>Chlamydomonadaceae</taxon>
        <taxon>Chlamydomonas</taxon>
    </lineage>
</organism>